<dbReference type="Pfam" id="PF07796">
    <property type="entry name" value="DUF1638"/>
    <property type="match status" value="1"/>
</dbReference>
<evidence type="ECO:0000313" key="3">
    <source>
        <dbReference type="Proteomes" id="UP000320776"/>
    </source>
</evidence>
<organism evidence="2 3">
    <name type="scientific">Sporomusa termitida</name>
    <dbReference type="NCBI Taxonomy" id="2377"/>
    <lineage>
        <taxon>Bacteria</taxon>
        <taxon>Bacillati</taxon>
        <taxon>Bacillota</taxon>
        <taxon>Negativicutes</taxon>
        <taxon>Selenomonadales</taxon>
        <taxon>Sporomusaceae</taxon>
        <taxon>Sporomusa</taxon>
    </lineage>
</organism>
<dbReference type="InterPro" id="IPR012437">
    <property type="entry name" value="DUF1638"/>
</dbReference>
<dbReference type="AlphaFoldDB" id="A0A517DVW2"/>
<gene>
    <name evidence="2" type="ORF">SPTER_28640</name>
</gene>
<proteinExistence type="predicted"/>
<dbReference type="RefSeq" id="WP_170233280.1">
    <property type="nucleotide sequence ID" value="NZ_CP036259.1"/>
</dbReference>
<protein>
    <recommendedName>
        <fullName evidence="1">DUF1638 domain-containing protein</fullName>
    </recommendedName>
</protein>
<evidence type="ECO:0000313" key="2">
    <source>
        <dbReference type="EMBL" id="QDR81478.1"/>
    </source>
</evidence>
<reference evidence="2 3" key="1">
    <citation type="submission" date="2019-02" db="EMBL/GenBank/DDBJ databases">
        <title>Closed genome of Sporomusa termitida DSM 4440.</title>
        <authorList>
            <person name="Poehlein A."/>
            <person name="Daniel R."/>
        </authorList>
    </citation>
    <scope>NUCLEOTIDE SEQUENCE [LARGE SCALE GENOMIC DNA]</scope>
    <source>
        <strain evidence="2 3">DSM 4440</strain>
    </source>
</reference>
<keyword evidence="3" id="KW-1185">Reference proteome</keyword>
<evidence type="ECO:0000259" key="1">
    <source>
        <dbReference type="Pfam" id="PF07796"/>
    </source>
</evidence>
<name>A0A517DVW2_9FIRM</name>
<accession>A0A517DVW2</accession>
<dbReference type="KEGG" id="sted:SPTER_28640"/>
<dbReference type="Proteomes" id="UP000320776">
    <property type="component" value="Chromosome"/>
</dbReference>
<dbReference type="EMBL" id="CP036259">
    <property type="protein sequence ID" value="QDR81478.1"/>
    <property type="molecule type" value="Genomic_DNA"/>
</dbReference>
<feature type="domain" description="DUF1638" evidence="1">
    <location>
        <begin position="37"/>
        <end position="204"/>
    </location>
</feature>
<sequence length="244" mass="27763">MNRQQGMKSLIITCRTIQAEVDKVIQQTDCGFPVIYLESALHNEPDKLRGVLQEVLNRVSNVDQVLVVMGYCGNAILGLKPKGFRLIIPRADDCITMLLGSQQKRAEVQRTMPTYFLSSGWLTSWEQMERTIFEEYERTIRRYGREKADKILRVTFKHYKRIGLIDTGEFPLAELMAKAQVHADFLQLKCEVIPGTLDYLRKFLSGPWDQDFIVINPGETIAMEHLFGKQADCSLPPGTPAPNA</sequence>